<dbReference type="InterPro" id="IPR001680">
    <property type="entry name" value="WD40_rpt"/>
</dbReference>
<dbReference type="SMART" id="SM00320">
    <property type="entry name" value="WD40"/>
    <property type="match status" value="4"/>
</dbReference>
<keyword evidence="4" id="KW-1133">Transmembrane helix</keyword>
<evidence type="ECO:0000256" key="1">
    <source>
        <dbReference type="ARBA" id="ARBA00004906"/>
    </source>
</evidence>
<organism evidence="5 6">
    <name type="scientific">Strongyloides papillosus</name>
    <name type="common">Intestinal threadworm</name>
    <dbReference type="NCBI Taxonomy" id="174720"/>
    <lineage>
        <taxon>Eukaryota</taxon>
        <taxon>Metazoa</taxon>
        <taxon>Ecdysozoa</taxon>
        <taxon>Nematoda</taxon>
        <taxon>Chromadorea</taxon>
        <taxon>Rhabditida</taxon>
        <taxon>Tylenchina</taxon>
        <taxon>Panagrolaimomorpha</taxon>
        <taxon>Strongyloidoidea</taxon>
        <taxon>Strongyloididae</taxon>
        <taxon>Strongyloides</taxon>
    </lineage>
</organism>
<comment type="pathway">
    <text evidence="1">Protein modification; protein ubiquitination.</text>
</comment>
<sequence>MNFMLLKYKVVVLMSSSIFLPLNVSILLVIFKNIKKRMKRSSMKIAKKFPRNYMSFRNFLFKEHCYEKILNNYQYDIFENYSSVIPVYVEQEVLAGEFCKDINTPEIFAIGLHDGTITVGNANKSNKSISENCLCNNLSKHRTHVNALSFIKNDSRLISISSEDPVYLRDINTETPLESFTTNISLLKCLALNPVQQNVFIVGGRDNSIAIFDIRSSQSVLSRNLKHFEDNKITYLSQPHWQFCKNSTSSKSIVKSNPKDMVTSTLSAITFLNEWQFVTGSSVSLTGIRCWDVRFLPQSNISNVEPLFTYKMPISKRDYGIAYIAVDPKRSNFYAACTNNEIYMFSSDGAYEDPMYAMVNNLGEGINYSSRLSISPITDHLLVGTSMDCVKVFDLSSLFHRKRNNLKEFDYTLPYSKYLLQGHGSDTNIVNYSIDGKYILTGSCSNIRIWEYGWDKDFIKTGEELNQVEKPTRINETNSINKQPHLNFTFPIPKLGLQNNQPTSNVTPKRKEANLKRKLLEKNENDVVKKGKFFPLFNPYIC</sequence>
<evidence type="ECO:0000256" key="4">
    <source>
        <dbReference type="SAM" id="Phobius"/>
    </source>
</evidence>
<keyword evidence="4" id="KW-0472">Membrane</keyword>
<dbReference type="AlphaFoldDB" id="A0A0N5CF32"/>
<proteinExistence type="inferred from homology"/>
<evidence type="ECO:0000256" key="3">
    <source>
        <dbReference type="ARBA" id="ARBA00038344"/>
    </source>
</evidence>
<dbReference type="Gene3D" id="2.130.10.10">
    <property type="entry name" value="YVTN repeat-like/Quinoprotein amine dehydrogenase"/>
    <property type="match status" value="2"/>
</dbReference>
<dbReference type="SUPFAM" id="SSF50978">
    <property type="entry name" value="WD40 repeat-like"/>
    <property type="match status" value="1"/>
</dbReference>
<dbReference type="InterPro" id="IPR051865">
    <property type="entry name" value="WD-repeat_CDT2_adapter"/>
</dbReference>
<dbReference type="GO" id="GO:0030674">
    <property type="term" value="F:protein-macromolecule adaptor activity"/>
    <property type="evidence" value="ECO:0007669"/>
    <property type="project" value="TreeGrafter"/>
</dbReference>
<dbReference type="PANTHER" id="PTHR22852:SF0">
    <property type="entry name" value="DENTICLELESS PROTEIN HOMOLOG"/>
    <property type="match status" value="1"/>
</dbReference>
<evidence type="ECO:0000313" key="6">
    <source>
        <dbReference type="WBParaSite" id="SPAL_0001647000.1"/>
    </source>
</evidence>
<dbReference type="Proteomes" id="UP000046392">
    <property type="component" value="Unplaced"/>
</dbReference>
<dbReference type="GO" id="GO:0005634">
    <property type="term" value="C:nucleus"/>
    <property type="evidence" value="ECO:0007669"/>
    <property type="project" value="TreeGrafter"/>
</dbReference>
<name>A0A0N5CF32_STREA</name>
<keyword evidence="5" id="KW-1185">Reference proteome</keyword>
<dbReference type="PANTHER" id="PTHR22852">
    <property type="entry name" value="LETHAL 2 DENTICLELESS PROTEIN RETINOIC ACID-REGULATED NUCLEAR MATRIX-ASSOCIATED PROTEIN"/>
    <property type="match status" value="1"/>
</dbReference>
<keyword evidence="2" id="KW-0833">Ubl conjugation pathway</keyword>
<dbReference type="InterPro" id="IPR036322">
    <property type="entry name" value="WD40_repeat_dom_sf"/>
</dbReference>
<evidence type="ECO:0000256" key="2">
    <source>
        <dbReference type="ARBA" id="ARBA00022786"/>
    </source>
</evidence>
<dbReference type="WBParaSite" id="SPAL_0001647000.1">
    <property type="protein sequence ID" value="SPAL_0001647000.1"/>
    <property type="gene ID" value="SPAL_0001647000"/>
</dbReference>
<dbReference type="Pfam" id="PF00400">
    <property type="entry name" value="WD40"/>
    <property type="match status" value="1"/>
</dbReference>
<comment type="similarity">
    <text evidence="3">Belongs to the WD repeat cdt2 family.</text>
</comment>
<keyword evidence="4" id="KW-0812">Transmembrane</keyword>
<protein>
    <submittedName>
        <fullName evidence="6">WD_REPEATS_REGION domain-containing protein</fullName>
    </submittedName>
</protein>
<reference evidence="6" key="1">
    <citation type="submission" date="2017-02" db="UniProtKB">
        <authorList>
            <consortium name="WormBaseParasite"/>
        </authorList>
    </citation>
    <scope>IDENTIFICATION</scope>
</reference>
<feature type="transmembrane region" description="Helical" evidence="4">
    <location>
        <begin position="12"/>
        <end position="31"/>
    </location>
</feature>
<dbReference type="InterPro" id="IPR015943">
    <property type="entry name" value="WD40/YVTN_repeat-like_dom_sf"/>
</dbReference>
<dbReference type="STRING" id="174720.A0A0N5CF32"/>
<accession>A0A0N5CF32</accession>
<dbReference type="GO" id="GO:0043161">
    <property type="term" value="P:proteasome-mediated ubiquitin-dependent protein catabolic process"/>
    <property type="evidence" value="ECO:0007669"/>
    <property type="project" value="TreeGrafter"/>
</dbReference>
<evidence type="ECO:0000313" key="5">
    <source>
        <dbReference type="Proteomes" id="UP000046392"/>
    </source>
</evidence>